<dbReference type="Proteomes" id="UP001219525">
    <property type="component" value="Unassembled WGS sequence"/>
</dbReference>
<evidence type="ECO:0000313" key="2">
    <source>
        <dbReference type="EMBL" id="KAJ7210771.1"/>
    </source>
</evidence>
<evidence type="ECO:0000256" key="1">
    <source>
        <dbReference type="SAM" id="MobiDB-lite"/>
    </source>
</evidence>
<keyword evidence="3" id="KW-1185">Reference proteome</keyword>
<evidence type="ECO:0000313" key="3">
    <source>
        <dbReference type="Proteomes" id="UP001219525"/>
    </source>
</evidence>
<feature type="region of interest" description="Disordered" evidence="1">
    <location>
        <begin position="344"/>
        <end position="363"/>
    </location>
</feature>
<sequence length="414" mass="45569">MPLLDHVPALVFSPLHQCAICCSPRPRHRTSHAALAQAILNSLTPHKLRNCRKRGACCTFALCNLFCTASLRSPCRTLYAPCHVTRTAGRALPATCPAAHDARQYVHCATRPTYVARTGCTAIRRPTARRMPSWLPAIRPIAPPLAPLHAVHLRLAATHAFPPLHVARAAGCTCKSVGTARLVPTPYVCTAYTVRLRPAAMHPPRIARAPSPAIRVCNHADDARTAAARTDHRTRAPPLRTRSLADATAHAHAHLTARLAWRCYPPLHIVRVPRRCARMHLQGTYARRGSRCAATRATHRTLRRTPNASAPPLHMSHMCDTCTAHGTRDARRLATTAFPAVRRKRAPRRRRTYAAHRSPSHTSYACPAARPAAAVYCTRTHRIRLPPCMLACTCMPRRARIASRSRSSFALSGL</sequence>
<protein>
    <submittedName>
        <fullName evidence="2">Uncharacterized protein</fullName>
    </submittedName>
</protein>
<reference evidence="2" key="1">
    <citation type="submission" date="2023-03" db="EMBL/GenBank/DDBJ databases">
        <title>Massive genome expansion in bonnet fungi (Mycena s.s.) driven by repeated elements and novel gene families across ecological guilds.</title>
        <authorList>
            <consortium name="Lawrence Berkeley National Laboratory"/>
            <person name="Harder C.B."/>
            <person name="Miyauchi S."/>
            <person name="Viragh M."/>
            <person name="Kuo A."/>
            <person name="Thoen E."/>
            <person name="Andreopoulos B."/>
            <person name="Lu D."/>
            <person name="Skrede I."/>
            <person name="Drula E."/>
            <person name="Henrissat B."/>
            <person name="Morin E."/>
            <person name="Kohler A."/>
            <person name="Barry K."/>
            <person name="LaButti K."/>
            <person name="Morin E."/>
            <person name="Salamov A."/>
            <person name="Lipzen A."/>
            <person name="Mereny Z."/>
            <person name="Hegedus B."/>
            <person name="Baldrian P."/>
            <person name="Stursova M."/>
            <person name="Weitz H."/>
            <person name="Taylor A."/>
            <person name="Grigoriev I.V."/>
            <person name="Nagy L.G."/>
            <person name="Martin F."/>
            <person name="Kauserud H."/>
        </authorList>
    </citation>
    <scope>NUCLEOTIDE SEQUENCE</scope>
    <source>
        <strain evidence="2">9144</strain>
    </source>
</reference>
<name>A0AAD6YFM6_9AGAR</name>
<proteinExistence type="predicted"/>
<comment type="caution">
    <text evidence="2">The sequence shown here is derived from an EMBL/GenBank/DDBJ whole genome shotgun (WGS) entry which is preliminary data.</text>
</comment>
<dbReference type="AlphaFoldDB" id="A0AAD6YFM6"/>
<accession>A0AAD6YFM6</accession>
<feature type="compositionally biased region" description="Basic residues" evidence="1">
    <location>
        <begin position="344"/>
        <end position="354"/>
    </location>
</feature>
<organism evidence="2 3">
    <name type="scientific">Mycena pura</name>
    <dbReference type="NCBI Taxonomy" id="153505"/>
    <lineage>
        <taxon>Eukaryota</taxon>
        <taxon>Fungi</taxon>
        <taxon>Dikarya</taxon>
        <taxon>Basidiomycota</taxon>
        <taxon>Agaricomycotina</taxon>
        <taxon>Agaricomycetes</taxon>
        <taxon>Agaricomycetidae</taxon>
        <taxon>Agaricales</taxon>
        <taxon>Marasmiineae</taxon>
        <taxon>Mycenaceae</taxon>
        <taxon>Mycena</taxon>
    </lineage>
</organism>
<gene>
    <name evidence="2" type="ORF">GGX14DRAFT_565376</name>
</gene>
<dbReference type="EMBL" id="JARJCW010000027">
    <property type="protein sequence ID" value="KAJ7210771.1"/>
    <property type="molecule type" value="Genomic_DNA"/>
</dbReference>